<evidence type="ECO:0000256" key="1">
    <source>
        <dbReference type="SAM" id="MobiDB-lite"/>
    </source>
</evidence>
<keyword evidence="3" id="KW-1185">Reference proteome</keyword>
<reference evidence="3" key="2">
    <citation type="submission" date="2019-02" db="EMBL/GenBank/DDBJ databases">
        <title>Opniocepnalus argus Var Kimnra genome.</title>
        <authorList>
            <person name="Zhou C."/>
            <person name="Xiao S."/>
        </authorList>
    </citation>
    <scope>NUCLEOTIDE SEQUENCE [LARGE SCALE GENOMIC DNA]</scope>
</reference>
<evidence type="ECO:0000313" key="3">
    <source>
        <dbReference type="Proteomes" id="UP000503349"/>
    </source>
</evidence>
<dbReference type="AlphaFoldDB" id="A0A6G1QSR6"/>
<accession>A0A6G1QSR6</accession>
<sequence>MPVKTPQENSLLFPPRDARTRSFKSREGARTQTHHHAGSPGMDIGGNCKATTATNTAVGFPKVP</sequence>
<feature type="region of interest" description="Disordered" evidence="1">
    <location>
        <begin position="1"/>
        <end position="48"/>
    </location>
</feature>
<protein>
    <submittedName>
        <fullName evidence="2">Uncharacterized protein</fullName>
    </submittedName>
</protein>
<feature type="compositionally biased region" description="Basic and acidic residues" evidence="1">
    <location>
        <begin position="16"/>
        <end position="29"/>
    </location>
</feature>
<reference evidence="2 3" key="1">
    <citation type="submission" date="2019-02" db="EMBL/GenBank/DDBJ databases">
        <title>Opniocepnalus argus genome.</title>
        <authorList>
            <person name="Zhou C."/>
            <person name="Xiao S."/>
        </authorList>
    </citation>
    <scope>NUCLEOTIDE SEQUENCE [LARGE SCALE GENOMIC DNA]</scope>
    <source>
        <strain evidence="2">OARG1902GOOAL</strain>
        <tissue evidence="2">Muscle</tissue>
    </source>
</reference>
<organism evidence="2 3">
    <name type="scientific">Channa argus</name>
    <name type="common">Northern snakehead</name>
    <name type="synonym">Ophicephalus argus</name>
    <dbReference type="NCBI Taxonomy" id="215402"/>
    <lineage>
        <taxon>Eukaryota</taxon>
        <taxon>Metazoa</taxon>
        <taxon>Chordata</taxon>
        <taxon>Craniata</taxon>
        <taxon>Vertebrata</taxon>
        <taxon>Euteleostomi</taxon>
        <taxon>Actinopterygii</taxon>
        <taxon>Neopterygii</taxon>
        <taxon>Teleostei</taxon>
        <taxon>Neoteleostei</taxon>
        <taxon>Acanthomorphata</taxon>
        <taxon>Anabantaria</taxon>
        <taxon>Anabantiformes</taxon>
        <taxon>Channoidei</taxon>
        <taxon>Channidae</taxon>
        <taxon>Channa</taxon>
    </lineage>
</organism>
<name>A0A6G1QSR6_CHAAH</name>
<dbReference type="EMBL" id="CM015733">
    <property type="protein sequence ID" value="KAF3705595.1"/>
    <property type="molecule type" value="Genomic_DNA"/>
</dbReference>
<dbReference type="Proteomes" id="UP000503349">
    <property type="component" value="Chromosome 22"/>
</dbReference>
<evidence type="ECO:0000313" key="2">
    <source>
        <dbReference type="EMBL" id="KAF3705595.1"/>
    </source>
</evidence>
<feature type="compositionally biased region" description="Polar residues" evidence="1">
    <location>
        <begin position="1"/>
        <end position="10"/>
    </location>
</feature>
<gene>
    <name evidence="2" type="ORF">EXN66_Car021286</name>
</gene>
<proteinExistence type="predicted"/>